<dbReference type="PANTHER" id="PTHR11662:SF411">
    <property type="entry name" value="GH05102P"/>
    <property type="match status" value="1"/>
</dbReference>
<feature type="transmembrane region" description="Helical" evidence="7">
    <location>
        <begin position="103"/>
        <end position="124"/>
    </location>
</feature>
<keyword evidence="4" id="KW-0769">Symport</keyword>
<feature type="transmembrane region" description="Helical" evidence="7">
    <location>
        <begin position="163"/>
        <end position="182"/>
    </location>
</feature>
<dbReference type="GO" id="GO:0022857">
    <property type="term" value="F:transmembrane transporter activity"/>
    <property type="evidence" value="ECO:0000318"/>
    <property type="project" value="GO_Central"/>
</dbReference>
<reference evidence="9 10" key="2">
    <citation type="journal article" date="2010" name="Nucleic Acids Res.">
        <title>BeetleBase in 2010: revisions to provide comprehensive genomic information for Tribolium castaneum.</title>
        <authorList>
            <person name="Kim H.S."/>
            <person name="Murphy T."/>
            <person name="Xia J."/>
            <person name="Caragea D."/>
            <person name="Park Y."/>
            <person name="Beeman R.W."/>
            <person name="Lorenzen M.D."/>
            <person name="Butcher S."/>
            <person name="Manak J.R."/>
            <person name="Brown S.J."/>
        </authorList>
    </citation>
    <scope>GENOME REANNOTATION</scope>
    <source>
        <strain evidence="9 10">Georgia GA2</strain>
    </source>
</reference>
<keyword evidence="5 7" id="KW-1133">Transmembrane helix</keyword>
<organism evidence="9 10">
    <name type="scientific">Tribolium castaneum</name>
    <name type="common">Red flour beetle</name>
    <dbReference type="NCBI Taxonomy" id="7070"/>
    <lineage>
        <taxon>Eukaryota</taxon>
        <taxon>Metazoa</taxon>
        <taxon>Ecdysozoa</taxon>
        <taxon>Arthropoda</taxon>
        <taxon>Hexapoda</taxon>
        <taxon>Insecta</taxon>
        <taxon>Pterygota</taxon>
        <taxon>Neoptera</taxon>
        <taxon>Endopterygota</taxon>
        <taxon>Coleoptera</taxon>
        <taxon>Polyphaga</taxon>
        <taxon>Cucujiformia</taxon>
        <taxon>Tenebrionidae</taxon>
        <taxon>Tenebrionidae incertae sedis</taxon>
        <taxon>Tribolium</taxon>
    </lineage>
</organism>
<evidence type="ECO:0000256" key="3">
    <source>
        <dbReference type="ARBA" id="ARBA00022692"/>
    </source>
</evidence>
<dbReference type="InParanoid" id="D2A1M3"/>
<evidence type="ECO:0000259" key="8">
    <source>
        <dbReference type="PROSITE" id="PS50850"/>
    </source>
</evidence>
<dbReference type="EMBL" id="KQ971338">
    <property type="protein sequence ID" value="EFA02692.2"/>
    <property type="molecule type" value="Genomic_DNA"/>
</dbReference>
<feature type="transmembrane region" description="Helical" evidence="7">
    <location>
        <begin position="358"/>
        <end position="376"/>
    </location>
</feature>
<accession>D2A1M3</accession>
<dbReference type="HOGENOM" id="CLU_001265_5_0_1"/>
<name>D2A1M3_TRICA</name>
<evidence type="ECO:0000256" key="2">
    <source>
        <dbReference type="ARBA" id="ARBA00022448"/>
    </source>
</evidence>
<evidence type="ECO:0000256" key="6">
    <source>
        <dbReference type="ARBA" id="ARBA00023136"/>
    </source>
</evidence>
<dbReference type="InterPro" id="IPR050382">
    <property type="entry name" value="MFS_Na/Anion_cotransporter"/>
</dbReference>
<dbReference type="FunFam" id="1.20.1250.20:FF:000003">
    <property type="entry name" value="Solute carrier family 17 member 3"/>
    <property type="match status" value="1"/>
</dbReference>
<dbReference type="SUPFAM" id="SSF103473">
    <property type="entry name" value="MFS general substrate transporter"/>
    <property type="match status" value="1"/>
</dbReference>
<dbReference type="GO" id="GO:0015293">
    <property type="term" value="F:symporter activity"/>
    <property type="evidence" value="ECO:0007669"/>
    <property type="project" value="UniProtKB-KW"/>
</dbReference>
<evidence type="ECO:0000313" key="10">
    <source>
        <dbReference type="Proteomes" id="UP000007266"/>
    </source>
</evidence>
<proteinExistence type="predicted"/>
<feature type="transmembrane region" description="Helical" evidence="7">
    <location>
        <begin position="131"/>
        <end position="157"/>
    </location>
</feature>
<keyword evidence="2" id="KW-0813">Transport</keyword>
<evidence type="ECO:0000256" key="7">
    <source>
        <dbReference type="SAM" id="Phobius"/>
    </source>
</evidence>
<dbReference type="Pfam" id="PF07690">
    <property type="entry name" value="MFS_1"/>
    <property type="match status" value="1"/>
</dbReference>
<feature type="transmembrane region" description="Helical" evidence="7">
    <location>
        <begin position="396"/>
        <end position="415"/>
    </location>
</feature>
<evidence type="ECO:0000313" key="9">
    <source>
        <dbReference type="EMBL" id="EFA02692.2"/>
    </source>
</evidence>
<dbReference type="PROSITE" id="PS50850">
    <property type="entry name" value="MFS"/>
    <property type="match status" value="1"/>
</dbReference>
<feature type="transmembrane region" description="Helical" evidence="7">
    <location>
        <begin position="303"/>
        <end position="322"/>
    </location>
</feature>
<dbReference type="AlphaFoldDB" id="D2A1M3"/>
<keyword evidence="10" id="KW-1185">Reference proteome</keyword>
<dbReference type="InterPro" id="IPR036259">
    <property type="entry name" value="MFS_trans_sf"/>
</dbReference>
<sequence>MVFSSFVMNAVLKISFNITIVAMVRKENDTNPDLFDWNEGEKQNILGLFFWGFALTKIPSGRLAETIGSRKVTGWSMVLASILTILTPIICYWNYYVLLTSRVMMGFLIGASWPAIMPLAAKWIPPKEHSVFISCLASSAIGVALTYHLSGFIIAAYGWQSVFYLAGGVSLLWSFAWFYLIYDSPQQHPRISLHEKHLLECQIDKSSKPKRLQFSQIPWKEIVTSGPVWAIVAGQTATFFGFTTLCTQGPSYMDQVLHVNIEQNGLFSGMPYWGGYFAALTSGYLADGLRKSNRLSTTTIRKLFETVSLLIPSLCMLSLALWGDSTAVALTGFTISLTVNAVSTAGHCANILDISHNYAGTICGLVNTVSAFSAYFSTKLVAQLLRNDHTFQEWRYLFGILFGSYFSTTIIYLVLCSGDLQKWDEHKMQERKTKNYENNNELQLLSEKSVP</sequence>
<keyword evidence="6 7" id="KW-0472">Membrane</keyword>
<reference evidence="9 10" key="1">
    <citation type="journal article" date="2008" name="Nature">
        <title>The genome of the model beetle and pest Tribolium castaneum.</title>
        <authorList>
            <consortium name="Tribolium Genome Sequencing Consortium"/>
            <person name="Richards S."/>
            <person name="Gibbs R.A."/>
            <person name="Weinstock G.M."/>
            <person name="Brown S.J."/>
            <person name="Denell R."/>
            <person name="Beeman R.W."/>
            <person name="Gibbs R."/>
            <person name="Beeman R.W."/>
            <person name="Brown S.J."/>
            <person name="Bucher G."/>
            <person name="Friedrich M."/>
            <person name="Grimmelikhuijzen C.J."/>
            <person name="Klingler M."/>
            <person name="Lorenzen M."/>
            <person name="Richards S."/>
            <person name="Roth S."/>
            <person name="Schroder R."/>
            <person name="Tautz D."/>
            <person name="Zdobnov E.M."/>
            <person name="Muzny D."/>
            <person name="Gibbs R.A."/>
            <person name="Weinstock G.M."/>
            <person name="Attaway T."/>
            <person name="Bell S."/>
            <person name="Buhay C.J."/>
            <person name="Chandrabose M.N."/>
            <person name="Chavez D."/>
            <person name="Clerk-Blankenburg K.P."/>
            <person name="Cree A."/>
            <person name="Dao M."/>
            <person name="Davis C."/>
            <person name="Chacko J."/>
            <person name="Dinh H."/>
            <person name="Dugan-Rocha S."/>
            <person name="Fowler G."/>
            <person name="Garner T.T."/>
            <person name="Garnes J."/>
            <person name="Gnirke A."/>
            <person name="Hawes A."/>
            <person name="Hernandez J."/>
            <person name="Hines S."/>
            <person name="Holder M."/>
            <person name="Hume J."/>
            <person name="Jhangiani S.N."/>
            <person name="Joshi V."/>
            <person name="Khan Z.M."/>
            <person name="Jackson L."/>
            <person name="Kovar C."/>
            <person name="Kowis A."/>
            <person name="Lee S."/>
            <person name="Lewis L.R."/>
            <person name="Margolis J."/>
            <person name="Morgan M."/>
            <person name="Nazareth L.V."/>
            <person name="Nguyen N."/>
            <person name="Okwuonu G."/>
            <person name="Parker D."/>
            <person name="Richards S."/>
            <person name="Ruiz S.J."/>
            <person name="Santibanez J."/>
            <person name="Savard J."/>
            <person name="Scherer S.E."/>
            <person name="Schneider B."/>
            <person name="Sodergren E."/>
            <person name="Tautz D."/>
            <person name="Vattahil S."/>
            <person name="Villasana D."/>
            <person name="White C.S."/>
            <person name="Wright R."/>
            <person name="Park Y."/>
            <person name="Beeman R.W."/>
            <person name="Lord J."/>
            <person name="Oppert B."/>
            <person name="Lorenzen M."/>
            <person name="Brown S."/>
            <person name="Wang L."/>
            <person name="Savard J."/>
            <person name="Tautz D."/>
            <person name="Richards S."/>
            <person name="Weinstock G."/>
            <person name="Gibbs R.A."/>
            <person name="Liu Y."/>
            <person name="Worley K."/>
            <person name="Weinstock G."/>
            <person name="Elsik C.G."/>
            <person name="Reese J.T."/>
            <person name="Elhaik E."/>
            <person name="Landan G."/>
            <person name="Graur D."/>
            <person name="Arensburger P."/>
            <person name="Atkinson P."/>
            <person name="Beeman R.W."/>
            <person name="Beidler J."/>
            <person name="Brown S.J."/>
            <person name="Demuth J.P."/>
            <person name="Drury D.W."/>
            <person name="Du Y.Z."/>
            <person name="Fujiwara H."/>
            <person name="Lorenzen M."/>
            <person name="Maselli V."/>
            <person name="Osanai M."/>
            <person name="Park Y."/>
            <person name="Robertson H.M."/>
            <person name="Tu Z."/>
            <person name="Wang J.J."/>
            <person name="Wang S."/>
            <person name="Richards S."/>
            <person name="Song H."/>
            <person name="Zhang L."/>
            <person name="Sodergren E."/>
            <person name="Werner D."/>
            <person name="Stanke M."/>
            <person name="Morgenstern B."/>
            <person name="Solovyev V."/>
            <person name="Kosarev P."/>
            <person name="Brown G."/>
            <person name="Chen H.C."/>
            <person name="Ermolaeva O."/>
            <person name="Hlavina W."/>
            <person name="Kapustin Y."/>
            <person name="Kiryutin B."/>
            <person name="Kitts P."/>
            <person name="Maglott D."/>
            <person name="Pruitt K."/>
            <person name="Sapojnikov V."/>
            <person name="Souvorov A."/>
            <person name="Mackey A.J."/>
            <person name="Waterhouse R.M."/>
            <person name="Wyder S."/>
            <person name="Zdobnov E.M."/>
            <person name="Zdobnov E.M."/>
            <person name="Wyder S."/>
            <person name="Kriventseva E.V."/>
            <person name="Kadowaki T."/>
            <person name="Bork P."/>
            <person name="Aranda M."/>
            <person name="Bao R."/>
            <person name="Beermann A."/>
            <person name="Berns N."/>
            <person name="Bolognesi R."/>
            <person name="Bonneton F."/>
            <person name="Bopp D."/>
            <person name="Brown S.J."/>
            <person name="Bucher G."/>
            <person name="Butts T."/>
            <person name="Chaumot A."/>
            <person name="Denell R.E."/>
            <person name="Ferrier D.E."/>
            <person name="Friedrich M."/>
            <person name="Gordon C.M."/>
            <person name="Jindra M."/>
            <person name="Klingler M."/>
            <person name="Lan Q."/>
            <person name="Lattorff H.M."/>
            <person name="Laudet V."/>
            <person name="von Levetsow C."/>
            <person name="Liu Z."/>
            <person name="Lutz R."/>
            <person name="Lynch J.A."/>
            <person name="da Fonseca R.N."/>
            <person name="Posnien N."/>
            <person name="Reuter R."/>
            <person name="Roth S."/>
            <person name="Savard J."/>
            <person name="Schinko J.B."/>
            <person name="Schmitt C."/>
            <person name="Schoppmeier M."/>
            <person name="Schroder R."/>
            <person name="Shippy T.D."/>
            <person name="Simonnet F."/>
            <person name="Marques-Souza H."/>
            <person name="Tautz D."/>
            <person name="Tomoyasu Y."/>
            <person name="Trauner J."/>
            <person name="Van der Zee M."/>
            <person name="Vervoort M."/>
            <person name="Wittkopp N."/>
            <person name="Wimmer E.A."/>
            <person name="Yang X."/>
            <person name="Jones A.K."/>
            <person name="Sattelle D.B."/>
            <person name="Ebert P.R."/>
            <person name="Nelson D."/>
            <person name="Scott J.G."/>
            <person name="Beeman R.W."/>
            <person name="Muthukrishnan S."/>
            <person name="Kramer K.J."/>
            <person name="Arakane Y."/>
            <person name="Beeman R.W."/>
            <person name="Zhu Q."/>
            <person name="Hogenkamp D."/>
            <person name="Dixit R."/>
            <person name="Oppert B."/>
            <person name="Jiang H."/>
            <person name="Zou Z."/>
            <person name="Marshall J."/>
            <person name="Elpidina E."/>
            <person name="Vinokurov K."/>
            <person name="Oppert C."/>
            <person name="Zou Z."/>
            <person name="Evans J."/>
            <person name="Lu Z."/>
            <person name="Zhao P."/>
            <person name="Sumathipala N."/>
            <person name="Altincicek B."/>
            <person name="Vilcinskas A."/>
            <person name="Williams M."/>
            <person name="Hultmark D."/>
            <person name="Hetru C."/>
            <person name="Jiang H."/>
            <person name="Grimmelikhuijzen C.J."/>
            <person name="Hauser F."/>
            <person name="Cazzamali G."/>
            <person name="Williamson M."/>
            <person name="Park Y."/>
            <person name="Li B."/>
            <person name="Tanaka Y."/>
            <person name="Predel R."/>
            <person name="Neupert S."/>
            <person name="Schachtner J."/>
            <person name="Verleyen P."/>
            <person name="Raible F."/>
            <person name="Bork P."/>
            <person name="Friedrich M."/>
            <person name="Walden K.K."/>
            <person name="Robertson H.M."/>
            <person name="Angeli S."/>
            <person name="Foret S."/>
            <person name="Bucher G."/>
            <person name="Schuetz S."/>
            <person name="Maleszka R."/>
            <person name="Wimmer E.A."/>
            <person name="Beeman R.W."/>
            <person name="Lorenzen M."/>
            <person name="Tomoyasu Y."/>
            <person name="Miller S.C."/>
            <person name="Grossmann D."/>
            <person name="Bucher G."/>
        </authorList>
    </citation>
    <scope>NUCLEOTIDE SEQUENCE [LARGE SCALE GENOMIC DNA]</scope>
    <source>
        <strain evidence="9 10">Georgia GA2</strain>
    </source>
</reference>
<feature type="transmembrane region" description="Helical" evidence="7">
    <location>
        <begin position="328"/>
        <end position="346"/>
    </location>
</feature>
<evidence type="ECO:0000256" key="5">
    <source>
        <dbReference type="ARBA" id="ARBA00022989"/>
    </source>
</evidence>
<dbReference type="Gene3D" id="1.20.1250.20">
    <property type="entry name" value="MFS general substrate transporter like domains"/>
    <property type="match status" value="2"/>
</dbReference>
<dbReference type="eggNOG" id="KOG2532">
    <property type="taxonomic scope" value="Eukaryota"/>
</dbReference>
<gene>
    <name evidence="9" type="primary">AUGUSTUS-3.0.2_08413</name>
    <name evidence="9" type="ORF">TcasGA2_TC008413</name>
</gene>
<dbReference type="GO" id="GO:0016020">
    <property type="term" value="C:membrane"/>
    <property type="evidence" value="ECO:0000318"/>
    <property type="project" value="GO_Central"/>
</dbReference>
<evidence type="ECO:0000256" key="4">
    <source>
        <dbReference type="ARBA" id="ARBA00022847"/>
    </source>
</evidence>
<dbReference type="InterPro" id="IPR011701">
    <property type="entry name" value="MFS"/>
</dbReference>
<dbReference type="PANTHER" id="PTHR11662">
    <property type="entry name" value="SOLUTE CARRIER FAMILY 17"/>
    <property type="match status" value="1"/>
</dbReference>
<dbReference type="Proteomes" id="UP000007266">
    <property type="component" value="Linkage group 4"/>
</dbReference>
<dbReference type="FunFam" id="1.20.1250.20:FF:000157">
    <property type="entry name" value="Inorganic phosphate cotransporter"/>
    <property type="match status" value="1"/>
</dbReference>
<dbReference type="OMA" id="AGHCANI"/>
<dbReference type="InterPro" id="IPR020846">
    <property type="entry name" value="MFS_dom"/>
</dbReference>
<evidence type="ECO:0000256" key="1">
    <source>
        <dbReference type="ARBA" id="ARBA00004141"/>
    </source>
</evidence>
<feature type="domain" description="Major facilitator superfamily (MFS) profile" evidence="8">
    <location>
        <begin position="1"/>
        <end position="421"/>
    </location>
</feature>
<protein>
    <submittedName>
        <fullName evidence="9">Inorganic phosphate cotransporter-like Protein</fullName>
    </submittedName>
</protein>
<feature type="transmembrane region" description="Helical" evidence="7">
    <location>
        <begin position="76"/>
        <end position="97"/>
    </location>
</feature>
<keyword evidence="3 7" id="KW-0812">Transmembrane</keyword>
<comment type="subcellular location">
    <subcellularLocation>
        <location evidence="1">Membrane</location>
        <topology evidence="1">Multi-pass membrane protein</topology>
    </subcellularLocation>
</comment>